<dbReference type="Proteomes" id="UP001497516">
    <property type="component" value="Chromosome 3"/>
</dbReference>
<gene>
    <name evidence="1" type="ORF">LTRI10_LOCUS21096</name>
</gene>
<reference evidence="1 2" key="1">
    <citation type="submission" date="2024-04" db="EMBL/GenBank/DDBJ databases">
        <authorList>
            <person name="Fracassetti M."/>
        </authorList>
    </citation>
    <scope>NUCLEOTIDE SEQUENCE [LARGE SCALE GENOMIC DNA]</scope>
</reference>
<keyword evidence="2" id="KW-1185">Reference proteome</keyword>
<proteinExistence type="predicted"/>
<organism evidence="1 2">
    <name type="scientific">Linum trigynum</name>
    <dbReference type="NCBI Taxonomy" id="586398"/>
    <lineage>
        <taxon>Eukaryota</taxon>
        <taxon>Viridiplantae</taxon>
        <taxon>Streptophyta</taxon>
        <taxon>Embryophyta</taxon>
        <taxon>Tracheophyta</taxon>
        <taxon>Spermatophyta</taxon>
        <taxon>Magnoliopsida</taxon>
        <taxon>eudicotyledons</taxon>
        <taxon>Gunneridae</taxon>
        <taxon>Pentapetalae</taxon>
        <taxon>rosids</taxon>
        <taxon>fabids</taxon>
        <taxon>Malpighiales</taxon>
        <taxon>Linaceae</taxon>
        <taxon>Linum</taxon>
    </lineage>
</organism>
<sequence length="91" mass="10132">MMRSPGDVGGVVVRQSAKRSFIDLHLSPSPTTSCRSLDWISPFQICLSIWKQDHSRPILSRSLSSFRVGDGSESIGVQKRRAVLPARSNHR</sequence>
<dbReference type="AlphaFoldDB" id="A0AAV2E197"/>
<accession>A0AAV2E197</accession>
<evidence type="ECO:0000313" key="1">
    <source>
        <dbReference type="EMBL" id="CAL1379584.1"/>
    </source>
</evidence>
<dbReference type="EMBL" id="OZ034816">
    <property type="protein sequence ID" value="CAL1379584.1"/>
    <property type="molecule type" value="Genomic_DNA"/>
</dbReference>
<evidence type="ECO:0000313" key="2">
    <source>
        <dbReference type="Proteomes" id="UP001497516"/>
    </source>
</evidence>
<protein>
    <submittedName>
        <fullName evidence="1">Uncharacterized protein</fullName>
    </submittedName>
</protein>
<name>A0AAV2E197_9ROSI</name>